<sequence>MHDTNGKPPTYFCVLQSEEALIPEAFQIGSDLAKLRTWADAGGKEAIDREKNSEEVISPSGDHVLGRLLKKIADSSHHQYDMVMLMTAIKSHFPQAMAKYEIVDKSLAGALVAVQTDNYKIYSLNEAQTSDVVKGVSQLVKTTKGLDQLPDAILLSIVATFDSQMSETVRTMLTVKSDKLRSGQRQVSLSSIMNASSLQEIIDEAVADEVYQFSRFGHDEQVKYIEENFDIEIRKSWKRWPDLIEVFETRNLVAHGEGTYTARYVSICTKHNHKGSDKVLGKQIEITPRYLRQSLNTLFEFSVLLVFSLWRKHQSDDESEAFAALNEVVYELIAVGRGSVAIFISEYALSLKNTAMKEATRLRFVVNLASAQMHMKKEDLAERTLDKVDWTAAADDFKLCVAALRKDINEVVRLIPLVKASRSVFADSFRTWPVFSFIKEDRKFQEAFEDAFGEPYTRKTNQVIVDASAEIGDVDATFGKRALITH</sequence>
<dbReference type="Proteomes" id="UP000763641">
    <property type="component" value="Unassembled WGS sequence"/>
</dbReference>
<evidence type="ECO:0008006" key="3">
    <source>
        <dbReference type="Google" id="ProtNLM"/>
    </source>
</evidence>
<comment type="caution">
    <text evidence="1">The sequence shown here is derived from an EMBL/GenBank/DDBJ whole genome shotgun (WGS) entry which is preliminary data.</text>
</comment>
<protein>
    <recommendedName>
        <fullName evidence="3">Apea-like HEPN domain-containing protein</fullName>
    </recommendedName>
</protein>
<reference evidence="1 2" key="1">
    <citation type="submission" date="2020-12" db="EMBL/GenBank/DDBJ databases">
        <title>Sphingomonas sp.</title>
        <authorList>
            <person name="Kim M.K."/>
        </authorList>
    </citation>
    <scope>NUCLEOTIDE SEQUENCE [LARGE SCALE GENOMIC DNA]</scope>
    <source>
        <strain evidence="1 2">BT552</strain>
    </source>
</reference>
<dbReference type="RefSeq" id="WP_204199979.1">
    <property type="nucleotide sequence ID" value="NZ_JAFEMC010000005.1"/>
</dbReference>
<keyword evidence="2" id="KW-1185">Reference proteome</keyword>
<dbReference type="EMBL" id="JAFEMC010000005">
    <property type="protein sequence ID" value="MBM6577880.1"/>
    <property type="molecule type" value="Genomic_DNA"/>
</dbReference>
<accession>A0ABS2DAC2</accession>
<gene>
    <name evidence="1" type="ORF">ILT43_15970</name>
</gene>
<name>A0ABS2DAC2_9SPHN</name>
<organism evidence="1 2">
    <name type="scientific">Sphingomonas longa</name>
    <dbReference type="NCBI Taxonomy" id="2778730"/>
    <lineage>
        <taxon>Bacteria</taxon>
        <taxon>Pseudomonadati</taxon>
        <taxon>Pseudomonadota</taxon>
        <taxon>Alphaproteobacteria</taxon>
        <taxon>Sphingomonadales</taxon>
        <taxon>Sphingomonadaceae</taxon>
        <taxon>Sphingomonas</taxon>
    </lineage>
</organism>
<evidence type="ECO:0000313" key="2">
    <source>
        <dbReference type="Proteomes" id="UP000763641"/>
    </source>
</evidence>
<proteinExistence type="predicted"/>
<evidence type="ECO:0000313" key="1">
    <source>
        <dbReference type="EMBL" id="MBM6577880.1"/>
    </source>
</evidence>